<accession>A0A9P8EPE7</accession>
<evidence type="ECO:0000256" key="3">
    <source>
        <dbReference type="ARBA" id="ARBA00005316"/>
    </source>
</evidence>
<protein>
    <recommendedName>
        <fullName evidence="13">GPI transamidase component PIG-S</fullName>
    </recommendedName>
</protein>
<comment type="caution">
    <text evidence="11">The sequence shown here is derived from an EMBL/GenBank/DDBJ whole genome shotgun (WGS) entry which is preliminary data.</text>
</comment>
<feature type="non-terminal residue" evidence="11">
    <location>
        <position position="638"/>
    </location>
</feature>
<dbReference type="GO" id="GO:0016255">
    <property type="term" value="P:attachment of GPI anchor to protein"/>
    <property type="evidence" value="ECO:0007669"/>
    <property type="project" value="InterPro"/>
</dbReference>
<keyword evidence="5 10" id="KW-0812">Transmembrane</keyword>
<keyword evidence="7 10" id="KW-1133">Transmembrane helix</keyword>
<evidence type="ECO:0000256" key="5">
    <source>
        <dbReference type="ARBA" id="ARBA00022692"/>
    </source>
</evidence>
<evidence type="ECO:0008006" key="13">
    <source>
        <dbReference type="Google" id="ProtNLM"/>
    </source>
</evidence>
<gene>
    <name evidence="11" type="ORF">KCU76_g5074</name>
</gene>
<evidence type="ECO:0000256" key="9">
    <source>
        <dbReference type="ARBA" id="ARBA00023180"/>
    </source>
</evidence>
<evidence type="ECO:0000313" key="11">
    <source>
        <dbReference type="EMBL" id="KAG9694659.1"/>
    </source>
</evidence>
<comment type="similarity">
    <text evidence="3">Belongs to the PIGS family.</text>
</comment>
<dbReference type="EMBL" id="JAHFXF010000154">
    <property type="protein sequence ID" value="KAG9694659.1"/>
    <property type="molecule type" value="Genomic_DNA"/>
</dbReference>
<evidence type="ECO:0000256" key="2">
    <source>
        <dbReference type="ARBA" id="ARBA00004687"/>
    </source>
</evidence>
<evidence type="ECO:0000256" key="8">
    <source>
        <dbReference type="ARBA" id="ARBA00023136"/>
    </source>
</evidence>
<proteinExistence type="inferred from homology"/>
<reference evidence="11" key="1">
    <citation type="journal article" date="2021" name="J Fungi (Basel)">
        <title>Virulence traits and population genomics of the black yeast Aureobasidium melanogenum.</title>
        <authorList>
            <person name="Cernosa A."/>
            <person name="Sun X."/>
            <person name="Gostincar C."/>
            <person name="Fang C."/>
            <person name="Gunde-Cimerman N."/>
            <person name="Song Z."/>
        </authorList>
    </citation>
    <scope>NUCLEOTIDE SEQUENCE</scope>
    <source>
        <strain evidence="11">EXF-9911</strain>
    </source>
</reference>
<evidence type="ECO:0000256" key="6">
    <source>
        <dbReference type="ARBA" id="ARBA00022824"/>
    </source>
</evidence>
<dbReference type="GO" id="GO:0006506">
    <property type="term" value="P:GPI anchor biosynthetic process"/>
    <property type="evidence" value="ECO:0007669"/>
    <property type="project" value="UniProtKB-KW"/>
</dbReference>
<dbReference type="Proteomes" id="UP000779574">
    <property type="component" value="Unassembled WGS sequence"/>
</dbReference>
<keyword evidence="8 10" id="KW-0472">Membrane</keyword>
<dbReference type="Pfam" id="PF10510">
    <property type="entry name" value="PIG-S"/>
    <property type="match status" value="1"/>
</dbReference>
<evidence type="ECO:0000313" key="12">
    <source>
        <dbReference type="Proteomes" id="UP000779574"/>
    </source>
</evidence>
<reference evidence="11" key="2">
    <citation type="submission" date="2021-08" db="EMBL/GenBank/DDBJ databases">
        <authorList>
            <person name="Gostincar C."/>
            <person name="Sun X."/>
            <person name="Song Z."/>
            <person name="Gunde-Cimerman N."/>
        </authorList>
    </citation>
    <scope>NUCLEOTIDE SEQUENCE</scope>
    <source>
        <strain evidence="11">EXF-9911</strain>
    </source>
</reference>
<evidence type="ECO:0000256" key="4">
    <source>
        <dbReference type="ARBA" id="ARBA00022502"/>
    </source>
</evidence>
<sequence>MKSRPRIDASKREHARLGSVRTQYMHDLSPIQSCYVAYRRANHNLLSVVRGPAKNPPLSRPSSSFELHFSFLQRFILSLLLLKQSKMDAQQVGSATKDIPAEGVVHAALAKKQPPPESLQGVKTRRWIIFSFWAIVGLLGLPIWFATTTVPRAALPLESMDAWASGQTCKLEFPVHVALAASRLDTATTTDLAQQIQQSLDRQNKSPVHRLRVITLGHGTADQSADAPYTDLSSSSAVTVNLVLDDSYSHPVAKVQPFKPTLSIYHGTLPSSQPTSKSDLADFVATELLNLFAEEQITLDYLLTGQTNHHESSGNVDSSTIIEAYRTRSNRAFKYASTYHLTFSLFTGSASPSAWDIKAALDEYLGPFLTSFSSVSKFSVDTQVQLYASLSPSLHGPQYDETSDQWTLMRSDLSAFINAAEWPLSPSIGVGPTINFVAYVPSPKQAPMVIEETGGTSWLIPQWGGVQMLNPAKDQNNTVLTKDDLEPVVRIFAEQLESLIGLPQSPASLPLRLSSLTRERAASLILSASSTLGALSRLTLKLTSIAIPDNVADSVQKTIHHLETACSHLHEGHFDAALEHARIAEAQAEQAFFEPSMVGQVYFPDEHKVAVYVPLLGPMAVPLVMAALKELKKFRQAR</sequence>
<dbReference type="AlphaFoldDB" id="A0A9P8EPE7"/>
<keyword evidence="9" id="KW-0325">Glycoprotein</keyword>
<dbReference type="PANTHER" id="PTHR21072">
    <property type="entry name" value="GPI TRANSAMIDASE COMPONENT PIG-S"/>
    <property type="match status" value="1"/>
</dbReference>
<comment type="pathway">
    <text evidence="2">Glycolipid biosynthesis; glycosylphosphatidylinositol-anchor biosynthesis.</text>
</comment>
<name>A0A9P8EPE7_AURME</name>
<keyword evidence="4" id="KW-0337">GPI-anchor biosynthesis</keyword>
<feature type="transmembrane region" description="Helical" evidence="10">
    <location>
        <begin position="127"/>
        <end position="146"/>
    </location>
</feature>
<evidence type="ECO:0000256" key="1">
    <source>
        <dbReference type="ARBA" id="ARBA00004477"/>
    </source>
</evidence>
<dbReference type="OrthoDB" id="28748at2759"/>
<evidence type="ECO:0000256" key="7">
    <source>
        <dbReference type="ARBA" id="ARBA00022989"/>
    </source>
</evidence>
<keyword evidence="6" id="KW-0256">Endoplasmic reticulum</keyword>
<comment type="subcellular location">
    <subcellularLocation>
        <location evidence="1">Endoplasmic reticulum membrane</location>
        <topology evidence="1">Multi-pass membrane protein</topology>
    </subcellularLocation>
</comment>
<evidence type="ECO:0000256" key="10">
    <source>
        <dbReference type="SAM" id="Phobius"/>
    </source>
</evidence>
<feature type="transmembrane region" description="Helical" evidence="10">
    <location>
        <begin position="609"/>
        <end position="628"/>
    </location>
</feature>
<dbReference type="GO" id="GO:0042765">
    <property type="term" value="C:GPI-anchor transamidase complex"/>
    <property type="evidence" value="ECO:0007669"/>
    <property type="project" value="InterPro"/>
</dbReference>
<organism evidence="11 12">
    <name type="scientific">Aureobasidium melanogenum</name>
    <name type="common">Aureobasidium pullulans var. melanogenum</name>
    <dbReference type="NCBI Taxonomy" id="46634"/>
    <lineage>
        <taxon>Eukaryota</taxon>
        <taxon>Fungi</taxon>
        <taxon>Dikarya</taxon>
        <taxon>Ascomycota</taxon>
        <taxon>Pezizomycotina</taxon>
        <taxon>Dothideomycetes</taxon>
        <taxon>Dothideomycetidae</taxon>
        <taxon>Dothideales</taxon>
        <taxon>Saccotheciaceae</taxon>
        <taxon>Aureobasidium</taxon>
    </lineage>
</organism>
<dbReference type="InterPro" id="IPR019540">
    <property type="entry name" value="PtdIno-glycan_biosynth_class_S"/>
</dbReference>
<dbReference type="PANTHER" id="PTHR21072:SF13">
    <property type="entry name" value="GPI TRANSAMIDASE COMPONENT PIG-S"/>
    <property type="match status" value="1"/>
</dbReference>